<organism evidence="18 19">
    <name type="scientific">Candidatus Merdivivens pullicola</name>
    <dbReference type="NCBI Taxonomy" id="2840872"/>
    <lineage>
        <taxon>Bacteria</taxon>
        <taxon>Pseudomonadati</taxon>
        <taxon>Bacteroidota</taxon>
        <taxon>Bacteroidia</taxon>
        <taxon>Bacteroidales</taxon>
        <taxon>Muribaculaceae</taxon>
        <taxon>Muribaculaceae incertae sedis</taxon>
        <taxon>Candidatus Merdivivens</taxon>
    </lineage>
</organism>
<comment type="subunit">
    <text evidence="15">F-type ATPases have 2 components, F(1) - the catalytic core - and F(0) - the membrane proton channel. F(1) has five subunits: alpha(3), beta(3), gamma(1), delta(1), epsilon(1). F(0) has three main subunits: a(1), b(2) and c(10-14). The alpha and beta chains form an alternating ring which encloses part of the gamma chain. F(1) is attached to F(0) by a central stalk formed by the gamma and epsilon chains, while a peripheral stalk is formed by the delta and b chains.</text>
</comment>
<comment type="caution">
    <text evidence="18">The sequence shown here is derived from an EMBL/GenBank/DDBJ whole genome shotgun (WGS) entry which is preliminary data.</text>
</comment>
<dbReference type="NCBIfam" id="TIGR01144">
    <property type="entry name" value="ATP_synt_b"/>
    <property type="match status" value="1"/>
</dbReference>
<comment type="function">
    <text evidence="11 15">F(1)F(0) ATP synthase produces ATP from ADP in the presence of a proton or sodium gradient. F-type ATPases consist of two structural domains, F(1) containing the extramembraneous catalytic core and F(0) containing the membrane proton channel, linked together by a central stalk and a peripheral stalk. During catalysis, ATP synthesis in the catalytic domain of F(1) is coupled via a rotary mechanism of the central stalk subunits to proton translocation.</text>
</comment>
<evidence type="ECO:0000256" key="16">
    <source>
        <dbReference type="RuleBase" id="RU003848"/>
    </source>
</evidence>
<keyword evidence="8 15" id="KW-0406">Ion transport</keyword>
<keyword evidence="4 15" id="KW-0138">CF(0)</keyword>
<evidence type="ECO:0000256" key="4">
    <source>
        <dbReference type="ARBA" id="ARBA00022547"/>
    </source>
</evidence>
<dbReference type="InterPro" id="IPR005864">
    <property type="entry name" value="ATP_synth_F0_bsu_bac"/>
</dbReference>
<keyword evidence="9 15" id="KW-0472">Membrane</keyword>
<evidence type="ECO:0000256" key="13">
    <source>
        <dbReference type="ARBA" id="ARBA00026054"/>
    </source>
</evidence>
<evidence type="ECO:0000256" key="5">
    <source>
        <dbReference type="ARBA" id="ARBA00022692"/>
    </source>
</evidence>
<keyword evidence="10 15" id="KW-0066">ATP synthesis</keyword>
<keyword evidence="6 15" id="KW-0375">Hydrogen ion transport</keyword>
<evidence type="ECO:0000256" key="14">
    <source>
        <dbReference type="ARBA" id="ARBA00037847"/>
    </source>
</evidence>
<dbReference type="InterPro" id="IPR050059">
    <property type="entry name" value="ATP_synthase_B_chain"/>
</dbReference>
<evidence type="ECO:0000256" key="15">
    <source>
        <dbReference type="HAMAP-Rule" id="MF_01398"/>
    </source>
</evidence>
<keyword evidence="7 15" id="KW-1133">Transmembrane helix</keyword>
<dbReference type="Gene3D" id="1.20.5.620">
    <property type="entry name" value="F1F0 ATP synthase subunit B, membrane domain"/>
    <property type="match status" value="1"/>
</dbReference>
<accession>A0A9D9IKK6</accession>
<evidence type="ECO:0000256" key="6">
    <source>
        <dbReference type="ARBA" id="ARBA00022781"/>
    </source>
</evidence>
<evidence type="ECO:0000256" key="1">
    <source>
        <dbReference type="ARBA" id="ARBA00005513"/>
    </source>
</evidence>
<evidence type="ECO:0000256" key="10">
    <source>
        <dbReference type="ARBA" id="ARBA00023310"/>
    </source>
</evidence>
<feature type="transmembrane region" description="Helical" evidence="15">
    <location>
        <begin position="12"/>
        <end position="33"/>
    </location>
</feature>
<keyword evidence="2 15" id="KW-0813">Transport</keyword>
<reference evidence="18" key="1">
    <citation type="submission" date="2020-10" db="EMBL/GenBank/DDBJ databases">
        <authorList>
            <person name="Gilroy R."/>
        </authorList>
    </citation>
    <scope>NUCLEOTIDE SEQUENCE</scope>
    <source>
        <strain evidence="18">B1-8020</strain>
    </source>
</reference>
<protein>
    <recommendedName>
        <fullName evidence="15">ATP synthase subunit b</fullName>
    </recommendedName>
    <alternativeName>
        <fullName evidence="15">ATP synthase F(0) sector subunit b</fullName>
    </alternativeName>
    <alternativeName>
        <fullName evidence="15">ATPase subunit I</fullName>
    </alternativeName>
    <alternativeName>
        <fullName evidence="15">F-type ATPase subunit b</fullName>
        <shortName evidence="15">F-ATPase subunit b</shortName>
    </alternativeName>
</protein>
<evidence type="ECO:0000256" key="7">
    <source>
        <dbReference type="ARBA" id="ARBA00022989"/>
    </source>
</evidence>
<name>A0A9D9IKK6_9BACT</name>
<dbReference type="PANTHER" id="PTHR33445:SF1">
    <property type="entry name" value="ATP SYNTHASE SUBUNIT B"/>
    <property type="match status" value="1"/>
</dbReference>
<comment type="similarity">
    <text evidence="1 15 16">Belongs to the ATPase B chain family.</text>
</comment>
<dbReference type="GO" id="GO:0046961">
    <property type="term" value="F:proton-transporting ATPase activity, rotational mechanism"/>
    <property type="evidence" value="ECO:0007669"/>
    <property type="project" value="TreeGrafter"/>
</dbReference>
<keyword evidence="17" id="KW-0175">Coiled coil</keyword>
<gene>
    <name evidence="15 18" type="primary">atpF</name>
    <name evidence="18" type="ORF">IAB81_07995</name>
</gene>
<reference evidence="18" key="2">
    <citation type="journal article" date="2021" name="PeerJ">
        <title>Extensive microbial diversity within the chicken gut microbiome revealed by metagenomics and culture.</title>
        <authorList>
            <person name="Gilroy R."/>
            <person name="Ravi A."/>
            <person name="Getino M."/>
            <person name="Pursley I."/>
            <person name="Horton D.L."/>
            <person name="Alikhan N.F."/>
            <person name="Baker D."/>
            <person name="Gharbi K."/>
            <person name="Hall N."/>
            <person name="Watson M."/>
            <person name="Adriaenssens E.M."/>
            <person name="Foster-Nyarko E."/>
            <person name="Jarju S."/>
            <person name="Secka A."/>
            <person name="Antonio M."/>
            <person name="Oren A."/>
            <person name="Chaudhuri R.R."/>
            <person name="La Ragione R."/>
            <person name="Hildebrand F."/>
            <person name="Pallen M.J."/>
        </authorList>
    </citation>
    <scope>NUCLEOTIDE SEQUENCE</scope>
    <source>
        <strain evidence="18">B1-8020</strain>
    </source>
</reference>
<evidence type="ECO:0000313" key="19">
    <source>
        <dbReference type="Proteomes" id="UP000823604"/>
    </source>
</evidence>
<evidence type="ECO:0000256" key="17">
    <source>
        <dbReference type="SAM" id="Coils"/>
    </source>
</evidence>
<dbReference type="CDD" id="cd06503">
    <property type="entry name" value="ATP-synt_Fo_b"/>
    <property type="match status" value="1"/>
</dbReference>
<dbReference type="GO" id="GO:0012505">
    <property type="term" value="C:endomembrane system"/>
    <property type="evidence" value="ECO:0007669"/>
    <property type="project" value="UniProtKB-SubCell"/>
</dbReference>
<dbReference type="GO" id="GO:0046933">
    <property type="term" value="F:proton-transporting ATP synthase activity, rotational mechanism"/>
    <property type="evidence" value="ECO:0007669"/>
    <property type="project" value="UniProtKB-UniRule"/>
</dbReference>
<comment type="subunit">
    <text evidence="13">F-type ATPases have 2 components, F(1) - the catalytic core - and F(0) - the membrane proton channel. F(1) has five subunits: alpha(3), beta(3), gamma(1), delta(1), epsilon(1). F(0) has four main subunits: a(1), b(2) and c(10-14). The alpha and beta chains form an alternating ring which encloses part of the gamma chain. F(1) is attached to F(0) by a central stalk formed by the gamma and epsilon chains, while a peripheral stalk is formed by the delta and b chains.</text>
</comment>
<evidence type="ECO:0000256" key="8">
    <source>
        <dbReference type="ARBA" id="ARBA00023065"/>
    </source>
</evidence>
<evidence type="ECO:0000256" key="12">
    <source>
        <dbReference type="ARBA" id="ARBA00025614"/>
    </source>
</evidence>
<evidence type="ECO:0000256" key="11">
    <source>
        <dbReference type="ARBA" id="ARBA00025198"/>
    </source>
</evidence>
<dbReference type="EMBL" id="JADIMA010000081">
    <property type="protein sequence ID" value="MBO8473548.1"/>
    <property type="molecule type" value="Genomic_DNA"/>
</dbReference>
<keyword evidence="3 15" id="KW-1003">Cell membrane</keyword>
<dbReference type="GO" id="GO:0005886">
    <property type="term" value="C:plasma membrane"/>
    <property type="evidence" value="ECO:0007669"/>
    <property type="project" value="UniProtKB-SubCell"/>
</dbReference>
<sequence>MSLLIPDSGLLFWMLLIFAIVFVILAKFGFPVITKMIAKRRDHINDSLRLAEEAEVKLGQMKQEHARIIAQAREEQNRILKEAAQERDNIIRQAQTQAQDEGRKILDEAKTRIDAEKESALREIRGQVALLSVRIAEKVMRKDLSSDQAQLDLVTRMLDEATASKAIKNN</sequence>
<feature type="coiled-coil region" evidence="17">
    <location>
        <begin position="44"/>
        <end position="100"/>
    </location>
</feature>
<dbReference type="Proteomes" id="UP000823604">
    <property type="component" value="Unassembled WGS sequence"/>
</dbReference>
<dbReference type="HAMAP" id="MF_01398">
    <property type="entry name" value="ATP_synth_b_bprime"/>
    <property type="match status" value="1"/>
</dbReference>
<evidence type="ECO:0000313" key="18">
    <source>
        <dbReference type="EMBL" id="MBO8473548.1"/>
    </source>
</evidence>
<proteinExistence type="inferred from homology"/>
<dbReference type="InterPro" id="IPR002146">
    <property type="entry name" value="ATP_synth_b/b'su_bac/chlpt"/>
</dbReference>
<dbReference type="Pfam" id="PF00430">
    <property type="entry name" value="ATP-synt_B"/>
    <property type="match status" value="1"/>
</dbReference>
<evidence type="ECO:0000256" key="3">
    <source>
        <dbReference type="ARBA" id="ARBA00022475"/>
    </source>
</evidence>
<evidence type="ECO:0000256" key="2">
    <source>
        <dbReference type="ARBA" id="ARBA00022448"/>
    </source>
</evidence>
<dbReference type="GO" id="GO:0045259">
    <property type="term" value="C:proton-transporting ATP synthase complex"/>
    <property type="evidence" value="ECO:0007669"/>
    <property type="project" value="UniProtKB-KW"/>
</dbReference>
<dbReference type="AlphaFoldDB" id="A0A9D9IKK6"/>
<keyword evidence="5 15" id="KW-0812">Transmembrane</keyword>
<dbReference type="PANTHER" id="PTHR33445">
    <property type="entry name" value="ATP SYNTHASE SUBUNIT B', CHLOROPLASTIC"/>
    <property type="match status" value="1"/>
</dbReference>
<evidence type="ECO:0000256" key="9">
    <source>
        <dbReference type="ARBA" id="ARBA00023136"/>
    </source>
</evidence>
<dbReference type="InterPro" id="IPR028987">
    <property type="entry name" value="ATP_synth_B-like_membr_sf"/>
</dbReference>
<dbReference type="SUPFAM" id="SSF81573">
    <property type="entry name" value="F1F0 ATP synthase subunit B, membrane domain"/>
    <property type="match status" value="1"/>
</dbReference>
<comment type="function">
    <text evidence="12">Component of the F(0) channel, it forms part of the peripheral stalk, linking F(1) to F(0). The b'-subunit is a diverged and duplicated form of b found in plants and photosynthetic bacteria.</text>
</comment>
<comment type="subcellular location">
    <subcellularLocation>
        <location evidence="15">Cell membrane</location>
        <topology evidence="15">Single-pass membrane protein</topology>
    </subcellularLocation>
    <subcellularLocation>
        <location evidence="14">Endomembrane system</location>
        <topology evidence="14">Single-pass membrane protein</topology>
    </subcellularLocation>
</comment>